<dbReference type="InterPro" id="IPR046537">
    <property type="entry name" value="DUF6602"/>
</dbReference>
<evidence type="ECO:0000313" key="3">
    <source>
        <dbReference type="Proteomes" id="UP000199184"/>
    </source>
</evidence>
<organism evidence="2 3">
    <name type="scientific">Bradyrhizobium shewense</name>
    <dbReference type="NCBI Taxonomy" id="1761772"/>
    <lineage>
        <taxon>Bacteria</taxon>
        <taxon>Pseudomonadati</taxon>
        <taxon>Pseudomonadota</taxon>
        <taxon>Alphaproteobacteria</taxon>
        <taxon>Hyphomicrobiales</taxon>
        <taxon>Nitrobacteraceae</taxon>
        <taxon>Bradyrhizobium</taxon>
    </lineage>
</organism>
<protein>
    <recommendedName>
        <fullName evidence="1">DUF6602 domain-containing protein</fullName>
    </recommendedName>
</protein>
<reference evidence="3" key="1">
    <citation type="submission" date="2016-08" db="EMBL/GenBank/DDBJ databases">
        <authorList>
            <person name="Varghese N."/>
            <person name="Submissions Spin"/>
        </authorList>
    </citation>
    <scope>NUCLEOTIDE SEQUENCE [LARGE SCALE GENOMIC DNA]</scope>
    <source>
        <strain evidence="3">ERR11</strain>
    </source>
</reference>
<sequence length="309" mass="35170">MKKSFQEQVGEVIRFYEIEQAKLLLDFEKVSLFTKHPTSLGQFRESRLRQYLRDFTPSRLTVGTGFVSAWNQGSGKISDDQSKQIDCLIFDSQTFSPLLHTDDYSIISPEAFYAAIEIKSSLTFHRENSGTKTRSEKYPLGGGHQESYRWSGTMMEALANIASLTRTIKGRTKGKFQGVFAYSMTFDWNLLYHAFDNNEIQTQLGITHIDELPVAICVPGSLIIHLSPYDMFETAPHHDESSSFFNLIQATETHPAYPLQFFSTFYTNQINHKLESKKPDKGGLFSAVGSKVAIWSHHFDLNSKGYEDQ</sequence>
<keyword evidence="3" id="KW-1185">Reference proteome</keyword>
<evidence type="ECO:0000259" key="1">
    <source>
        <dbReference type="Pfam" id="PF20247"/>
    </source>
</evidence>
<proteinExistence type="predicted"/>
<dbReference type="RefSeq" id="WP_129591051.1">
    <property type="nucleotide sequence ID" value="NZ_FMAI01000034.1"/>
</dbReference>
<name>A0A1C3XS56_9BRAD</name>
<evidence type="ECO:0000313" key="2">
    <source>
        <dbReference type="EMBL" id="SCB55082.1"/>
    </source>
</evidence>
<gene>
    <name evidence="2" type="ORF">GA0061098_103456</name>
</gene>
<dbReference type="CDD" id="cd21173">
    <property type="entry name" value="NucC-like"/>
    <property type="match status" value="1"/>
</dbReference>
<dbReference type="EMBL" id="FMAI01000034">
    <property type="protein sequence ID" value="SCB55082.1"/>
    <property type="molecule type" value="Genomic_DNA"/>
</dbReference>
<dbReference type="AlphaFoldDB" id="A0A1C3XS56"/>
<feature type="domain" description="DUF6602" evidence="1">
    <location>
        <begin position="32"/>
        <end position="123"/>
    </location>
</feature>
<accession>A0A1C3XS56</accession>
<dbReference type="Proteomes" id="UP000199184">
    <property type="component" value="Unassembled WGS sequence"/>
</dbReference>
<dbReference type="Pfam" id="PF20247">
    <property type="entry name" value="DUF6602"/>
    <property type="match status" value="1"/>
</dbReference>